<feature type="compositionally biased region" description="Polar residues" evidence="7">
    <location>
        <begin position="256"/>
        <end position="271"/>
    </location>
</feature>
<feature type="compositionally biased region" description="Polar residues" evidence="7">
    <location>
        <begin position="206"/>
        <end position="248"/>
    </location>
</feature>
<feature type="compositionally biased region" description="Polar residues" evidence="7">
    <location>
        <begin position="169"/>
        <end position="178"/>
    </location>
</feature>
<dbReference type="CDD" id="cd00190">
    <property type="entry name" value="Tryp_SPc"/>
    <property type="match status" value="1"/>
</dbReference>
<evidence type="ECO:0000256" key="2">
    <source>
        <dbReference type="ARBA" id="ARBA00022525"/>
    </source>
</evidence>
<comment type="subcellular location">
    <subcellularLocation>
        <location evidence="1">Secreted</location>
    </subcellularLocation>
</comment>
<comment type="caution">
    <text evidence="9">The sequence shown here is derived from an EMBL/GenBank/DDBJ whole genome shotgun (WGS) entry which is preliminary data.</text>
</comment>
<dbReference type="PRINTS" id="PR00722">
    <property type="entry name" value="CHYMOTRYPSIN"/>
</dbReference>
<reference evidence="9" key="1">
    <citation type="submission" date="2023-10" db="EMBL/GenBank/DDBJ databases">
        <title>Genome assemblies of two species of porcelain crab, Petrolisthes cinctipes and Petrolisthes manimaculis (Anomura: Porcellanidae).</title>
        <authorList>
            <person name="Angst P."/>
        </authorList>
    </citation>
    <scope>NUCLEOTIDE SEQUENCE</scope>
    <source>
        <strain evidence="9">PB745_01</strain>
        <tissue evidence="9">Gill</tissue>
    </source>
</reference>
<keyword evidence="4" id="KW-1015">Disulfide bond</keyword>
<evidence type="ECO:0000256" key="6">
    <source>
        <dbReference type="ARBA" id="ARBA00024195"/>
    </source>
</evidence>
<dbReference type="SMART" id="SM00020">
    <property type="entry name" value="Tryp_SPc"/>
    <property type="match status" value="1"/>
</dbReference>
<accession>A0AAE1KXC7</accession>
<name>A0AAE1KXC7_PETCI</name>
<organism evidence="9 10">
    <name type="scientific">Petrolisthes cinctipes</name>
    <name type="common">Flat porcelain crab</name>
    <dbReference type="NCBI Taxonomy" id="88211"/>
    <lineage>
        <taxon>Eukaryota</taxon>
        <taxon>Metazoa</taxon>
        <taxon>Ecdysozoa</taxon>
        <taxon>Arthropoda</taxon>
        <taxon>Crustacea</taxon>
        <taxon>Multicrustacea</taxon>
        <taxon>Malacostraca</taxon>
        <taxon>Eumalacostraca</taxon>
        <taxon>Eucarida</taxon>
        <taxon>Decapoda</taxon>
        <taxon>Pleocyemata</taxon>
        <taxon>Anomura</taxon>
        <taxon>Galatheoidea</taxon>
        <taxon>Porcellanidae</taxon>
        <taxon>Petrolisthes</taxon>
    </lineage>
</organism>
<dbReference type="FunFam" id="2.40.10.10:FF:000054">
    <property type="entry name" value="Complement C1r subcomponent"/>
    <property type="match status" value="1"/>
</dbReference>
<keyword evidence="3" id="KW-0732">Signal</keyword>
<gene>
    <name evidence="9" type="ORF">Pcinc_007037</name>
</gene>
<dbReference type="GO" id="GO:0006508">
    <property type="term" value="P:proteolysis"/>
    <property type="evidence" value="ECO:0007669"/>
    <property type="project" value="InterPro"/>
</dbReference>
<evidence type="ECO:0000313" key="9">
    <source>
        <dbReference type="EMBL" id="KAK3888936.1"/>
    </source>
</evidence>
<feature type="domain" description="Peptidase S1" evidence="8">
    <location>
        <begin position="310"/>
        <end position="487"/>
    </location>
</feature>
<evidence type="ECO:0000256" key="7">
    <source>
        <dbReference type="SAM" id="MobiDB-lite"/>
    </source>
</evidence>
<dbReference type="SUPFAM" id="SSF50494">
    <property type="entry name" value="Trypsin-like serine proteases"/>
    <property type="match status" value="1"/>
</dbReference>
<dbReference type="Pfam" id="PF00089">
    <property type="entry name" value="Trypsin"/>
    <property type="match status" value="1"/>
</dbReference>
<dbReference type="PROSITE" id="PS50240">
    <property type="entry name" value="TRYPSIN_DOM"/>
    <property type="match status" value="1"/>
</dbReference>
<protein>
    <recommendedName>
        <fullName evidence="8">Peptidase S1 domain-containing protein</fullName>
    </recommendedName>
</protein>
<feature type="compositionally biased region" description="Polar residues" evidence="7">
    <location>
        <begin position="186"/>
        <end position="198"/>
    </location>
</feature>
<evidence type="ECO:0000256" key="4">
    <source>
        <dbReference type="ARBA" id="ARBA00023157"/>
    </source>
</evidence>
<feature type="compositionally biased region" description="Pro residues" evidence="7">
    <location>
        <begin position="44"/>
        <end position="56"/>
    </location>
</feature>
<keyword evidence="5" id="KW-0325">Glycoprotein</keyword>
<evidence type="ECO:0000256" key="1">
    <source>
        <dbReference type="ARBA" id="ARBA00004613"/>
    </source>
</evidence>
<evidence type="ECO:0000256" key="3">
    <source>
        <dbReference type="ARBA" id="ARBA00022729"/>
    </source>
</evidence>
<keyword evidence="2" id="KW-0964">Secreted</keyword>
<dbReference type="InterPro" id="IPR043504">
    <property type="entry name" value="Peptidase_S1_PA_chymotrypsin"/>
</dbReference>
<dbReference type="InterPro" id="IPR001254">
    <property type="entry name" value="Trypsin_dom"/>
</dbReference>
<dbReference type="GO" id="GO:0005576">
    <property type="term" value="C:extracellular region"/>
    <property type="evidence" value="ECO:0007669"/>
    <property type="project" value="UniProtKB-SubCell"/>
</dbReference>
<feature type="region of interest" description="Disordered" evidence="7">
    <location>
        <begin position="35"/>
        <end position="64"/>
    </location>
</feature>
<dbReference type="GO" id="GO:0004252">
    <property type="term" value="F:serine-type endopeptidase activity"/>
    <property type="evidence" value="ECO:0007669"/>
    <property type="project" value="InterPro"/>
</dbReference>
<dbReference type="Proteomes" id="UP001286313">
    <property type="component" value="Unassembled WGS sequence"/>
</dbReference>
<proteinExistence type="inferred from homology"/>
<dbReference type="InterPro" id="IPR001314">
    <property type="entry name" value="Peptidase_S1A"/>
</dbReference>
<dbReference type="InterPro" id="IPR009003">
    <property type="entry name" value="Peptidase_S1_PA"/>
</dbReference>
<feature type="compositionally biased region" description="Polar residues" evidence="7">
    <location>
        <begin position="285"/>
        <end position="296"/>
    </location>
</feature>
<evidence type="ECO:0000313" key="10">
    <source>
        <dbReference type="Proteomes" id="UP001286313"/>
    </source>
</evidence>
<dbReference type="InterPro" id="IPR033116">
    <property type="entry name" value="TRYPSIN_SER"/>
</dbReference>
<dbReference type="EMBL" id="JAWQEG010000515">
    <property type="protein sequence ID" value="KAK3888936.1"/>
    <property type="molecule type" value="Genomic_DNA"/>
</dbReference>
<dbReference type="Gene3D" id="2.40.10.10">
    <property type="entry name" value="Trypsin-like serine proteases"/>
    <property type="match status" value="1"/>
</dbReference>
<dbReference type="PANTHER" id="PTHR24256">
    <property type="entry name" value="TRYPTASE-RELATED"/>
    <property type="match status" value="1"/>
</dbReference>
<sequence length="493" mass="54924">MRYWVKLGEHDREHDASGDLIQVLRGPAVPPGIAFPDDLLLSPTPAPEPPHHPPPLFRSFDLPSETNDLSSQTIDLIPPLFRSPDLSNTNDLSSQTIDLFPPLFRSPDLSNTSDLPSQTIDLSKIGYLPFPSPSLLPSPSPFTFSPPSLPRPPLLQRPVRSQKSHETNQRSPETNQPRTSHERYPETSQRSLETNQSRTSHERYPETSQRPTETSQRSPETSQPKTSQRSPETSQRSPETSQPRTSQRSPEKSQRSPETNQRSPETSQPKTSQRSPERSQRSPEISQRSPEASQPRTSHERYPETTTGVEQTIEVEEIHIHPQHQPYLYNYHDLALLRLKEPAKLTKRVLPACLPHDTDDDYLGKDLTVVGWGFTTGLRELSRTLQKVKVPVVDRLRCGQIIGNPQANPWGITSDMMCAGEPDRDSCKGDSGGPLSDQVAGDDGSVCEHTVAGVVSFGVGMDSSPCGRLGVYIRVASYLDWITGYIAPRTILL</sequence>
<dbReference type="InterPro" id="IPR051487">
    <property type="entry name" value="Ser/Thr_Proteases_Immune/Dev"/>
</dbReference>
<keyword evidence="10" id="KW-1185">Reference proteome</keyword>
<feature type="region of interest" description="Disordered" evidence="7">
    <location>
        <begin position="139"/>
        <end position="307"/>
    </location>
</feature>
<comment type="similarity">
    <text evidence="6">Belongs to the peptidase S1 family. CLIP subfamily.</text>
</comment>
<evidence type="ECO:0000259" key="8">
    <source>
        <dbReference type="PROSITE" id="PS50240"/>
    </source>
</evidence>
<dbReference type="AlphaFoldDB" id="A0AAE1KXC7"/>
<evidence type="ECO:0000256" key="5">
    <source>
        <dbReference type="ARBA" id="ARBA00023180"/>
    </source>
</evidence>
<dbReference type="PROSITE" id="PS00135">
    <property type="entry name" value="TRYPSIN_SER"/>
    <property type="match status" value="1"/>
</dbReference>